<keyword evidence="2" id="KW-1185">Reference proteome</keyword>
<proteinExistence type="predicted"/>
<name>A0A1X1DBY3_9GAMM</name>
<dbReference type="EMBL" id="CP026377">
    <property type="protein sequence ID" value="AUX94396.1"/>
    <property type="molecule type" value="Genomic_DNA"/>
</dbReference>
<protein>
    <submittedName>
        <fullName evidence="1">Uncharacterized protein</fullName>
    </submittedName>
</protein>
<dbReference type="OrthoDB" id="8658956at2"/>
<dbReference type="Proteomes" id="UP000238365">
    <property type="component" value="Chromosome"/>
</dbReference>
<dbReference type="KEGG" id="pgz:C2E15_15845"/>
<gene>
    <name evidence="1" type="ORF">C2E15_15845</name>
</gene>
<sequence>MKQLPELTDDAVIDLAREGGFAYIPKLAGQRRIELGQLPNPQKERVCEILRHSLPLGEPADQPVQSGRGDQYYYRIQISYQTQQHAGDIVIVIPDSLAPPELKALWKEGE</sequence>
<dbReference type="AlphaFoldDB" id="A0A1X1DBY3"/>
<evidence type="ECO:0000313" key="1">
    <source>
        <dbReference type="EMBL" id="AUX94396.1"/>
    </source>
</evidence>
<reference evidence="1 2" key="1">
    <citation type="submission" date="2018-01" db="EMBL/GenBank/DDBJ databases">
        <title>Complete and assembled Genome of Pantoea gaviniae DSM22758T.</title>
        <authorList>
            <person name="Stevens M.J.A."/>
            <person name="Zurfluh K."/>
            <person name="Stephan R."/>
        </authorList>
    </citation>
    <scope>NUCLEOTIDE SEQUENCE [LARGE SCALE GENOMIC DNA]</scope>
    <source>
        <strain evidence="1 2">DSM 22758</strain>
    </source>
</reference>
<dbReference type="InterPro" id="IPR049457">
    <property type="entry name" value="Emfourin"/>
</dbReference>
<accession>A0A1X1DBY3</accession>
<organism evidence="1 2">
    <name type="scientific">Mixta gaviniae</name>
    <dbReference type="NCBI Taxonomy" id="665914"/>
    <lineage>
        <taxon>Bacteria</taxon>
        <taxon>Pseudomonadati</taxon>
        <taxon>Pseudomonadota</taxon>
        <taxon>Gammaproteobacteria</taxon>
        <taxon>Enterobacterales</taxon>
        <taxon>Erwiniaceae</taxon>
        <taxon>Mixta</taxon>
    </lineage>
</organism>
<dbReference type="Pfam" id="PF20242">
    <property type="entry name" value="Emfourin"/>
    <property type="match status" value="1"/>
</dbReference>
<dbReference type="RefSeq" id="WP_104958224.1">
    <property type="nucleotide sequence ID" value="NZ_CP026377.1"/>
</dbReference>
<evidence type="ECO:0000313" key="2">
    <source>
        <dbReference type="Proteomes" id="UP000238365"/>
    </source>
</evidence>